<feature type="signal peptide" evidence="7">
    <location>
        <begin position="1"/>
        <end position="21"/>
    </location>
</feature>
<evidence type="ECO:0000256" key="6">
    <source>
        <dbReference type="SAM" id="MobiDB-lite"/>
    </source>
</evidence>
<dbReference type="Gene3D" id="3.30.465.10">
    <property type="match status" value="1"/>
</dbReference>
<sequence>MMDRRAFLRAAGLAGVGTALAGCSSAGTTTPSGPATTTLPSPVSTSAEPVPPNWELLRANVSGTVLLPGDSEFSVAHQVFNPMWDARNPVAIARCRTKEDVQACVKLAAESKVPIAARSGGHSYAGYSVPEAGLQVDLSAMADVDVRQDGTVRVGAGAKLIDVYTGLAKAGRALPAGSCPTVGIAGLTLGGGIGVLSRKYGLTCDRLESATVITADSRVANVSRGSDADLFWALRGGGGGNFGIVTEFVFVTEPAPELAVFSMRFPAGSVDTVLGAWQEWIAAAPPELWSNLIITGGGSPVCTVGGCFVGSAAELNSLLSGLKPRPASRTVQEKAYLDAMRYFAGGPTTSRQSFVASSRMLQEPADSAKITELMTDRTDMDLLLDSLGGAVASVEPAASAYPYRKAFASAQIYQKTDAAKATRATAQVGEVRDELGTLVGKTGYVNYIDPAMPDWANAYYGENLPRLQDVAKRYDPNKVFAFPQGIQQKP</sequence>
<dbReference type="InterPro" id="IPR036318">
    <property type="entry name" value="FAD-bd_PCMH-like_sf"/>
</dbReference>
<dbReference type="Gene3D" id="3.40.462.20">
    <property type="match status" value="1"/>
</dbReference>
<comment type="caution">
    <text evidence="9">The sequence shown here is derived from an EMBL/GenBank/DDBJ whole genome shotgun (WGS) entry which is preliminary data.</text>
</comment>
<feature type="domain" description="FAD-binding PCMH-type" evidence="8">
    <location>
        <begin position="85"/>
        <end position="255"/>
    </location>
</feature>
<dbReference type="EMBL" id="JAGINW010000001">
    <property type="protein sequence ID" value="MBP2322555.1"/>
    <property type="molecule type" value="Genomic_DNA"/>
</dbReference>
<organism evidence="9 10">
    <name type="scientific">Kibdelosporangium banguiense</name>
    <dbReference type="NCBI Taxonomy" id="1365924"/>
    <lineage>
        <taxon>Bacteria</taxon>
        <taxon>Bacillati</taxon>
        <taxon>Actinomycetota</taxon>
        <taxon>Actinomycetes</taxon>
        <taxon>Pseudonocardiales</taxon>
        <taxon>Pseudonocardiaceae</taxon>
        <taxon>Kibdelosporangium</taxon>
    </lineage>
</organism>
<dbReference type="InterPro" id="IPR016166">
    <property type="entry name" value="FAD-bd_PCMH"/>
</dbReference>
<feature type="chain" id="PRO_5047172623" evidence="7">
    <location>
        <begin position="22"/>
        <end position="490"/>
    </location>
</feature>
<accession>A0ABS4TDR1</accession>
<feature type="region of interest" description="Disordered" evidence="6">
    <location>
        <begin position="24"/>
        <end position="49"/>
    </location>
</feature>
<protein>
    <submittedName>
        <fullName evidence="9">FAD/FMN-containing dehydrogenase</fullName>
    </submittedName>
</protein>
<evidence type="ECO:0000256" key="3">
    <source>
        <dbReference type="ARBA" id="ARBA00022630"/>
    </source>
</evidence>
<dbReference type="PROSITE" id="PS51257">
    <property type="entry name" value="PROKAR_LIPOPROTEIN"/>
    <property type="match status" value="1"/>
</dbReference>
<comment type="similarity">
    <text evidence="2">Belongs to the oxygen-dependent FAD-linked oxidoreductase family.</text>
</comment>
<dbReference type="InterPro" id="IPR006094">
    <property type="entry name" value="Oxid_FAD_bind_N"/>
</dbReference>
<keyword evidence="10" id="KW-1185">Reference proteome</keyword>
<dbReference type="PROSITE" id="PS51387">
    <property type="entry name" value="FAD_PCMH"/>
    <property type="match status" value="1"/>
</dbReference>
<keyword evidence="5" id="KW-0560">Oxidoreductase</keyword>
<evidence type="ECO:0000313" key="9">
    <source>
        <dbReference type="EMBL" id="MBP2322555.1"/>
    </source>
</evidence>
<name>A0ABS4TDR1_9PSEU</name>
<evidence type="ECO:0000313" key="10">
    <source>
        <dbReference type="Proteomes" id="UP001519332"/>
    </source>
</evidence>
<evidence type="ECO:0000256" key="7">
    <source>
        <dbReference type="SAM" id="SignalP"/>
    </source>
</evidence>
<dbReference type="Proteomes" id="UP001519332">
    <property type="component" value="Unassembled WGS sequence"/>
</dbReference>
<dbReference type="Pfam" id="PF01565">
    <property type="entry name" value="FAD_binding_4"/>
    <property type="match status" value="1"/>
</dbReference>
<dbReference type="InterPro" id="IPR016167">
    <property type="entry name" value="FAD-bd_PCMH_sub1"/>
</dbReference>
<keyword evidence="4" id="KW-0274">FAD</keyword>
<dbReference type="InterPro" id="IPR006311">
    <property type="entry name" value="TAT_signal"/>
</dbReference>
<keyword evidence="3" id="KW-0285">Flavoprotein</keyword>
<feature type="compositionally biased region" description="Low complexity" evidence="6">
    <location>
        <begin position="24"/>
        <end position="42"/>
    </location>
</feature>
<dbReference type="SUPFAM" id="SSF56176">
    <property type="entry name" value="FAD-binding/transporter-associated domain-like"/>
    <property type="match status" value="1"/>
</dbReference>
<dbReference type="PROSITE" id="PS00862">
    <property type="entry name" value="OX2_COVAL_FAD"/>
    <property type="match status" value="1"/>
</dbReference>
<dbReference type="InterPro" id="IPR012951">
    <property type="entry name" value="BBE"/>
</dbReference>
<dbReference type="InterPro" id="IPR016169">
    <property type="entry name" value="FAD-bd_PCMH_sub2"/>
</dbReference>
<proteinExistence type="inferred from homology"/>
<dbReference type="PANTHER" id="PTHR42973">
    <property type="entry name" value="BINDING OXIDOREDUCTASE, PUTATIVE (AFU_ORTHOLOGUE AFUA_1G17690)-RELATED"/>
    <property type="match status" value="1"/>
</dbReference>
<evidence type="ECO:0000256" key="2">
    <source>
        <dbReference type="ARBA" id="ARBA00005466"/>
    </source>
</evidence>
<dbReference type="InterPro" id="IPR006093">
    <property type="entry name" value="Oxy_OxRdtase_FAD_BS"/>
</dbReference>
<evidence type="ECO:0000256" key="5">
    <source>
        <dbReference type="ARBA" id="ARBA00023002"/>
    </source>
</evidence>
<dbReference type="InterPro" id="IPR050416">
    <property type="entry name" value="FAD-linked_Oxidoreductase"/>
</dbReference>
<gene>
    <name evidence="9" type="ORF">JOF56_002940</name>
</gene>
<reference evidence="9 10" key="1">
    <citation type="submission" date="2021-03" db="EMBL/GenBank/DDBJ databases">
        <title>Sequencing the genomes of 1000 actinobacteria strains.</title>
        <authorList>
            <person name="Klenk H.-P."/>
        </authorList>
    </citation>
    <scope>NUCLEOTIDE SEQUENCE [LARGE SCALE GENOMIC DNA]</scope>
    <source>
        <strain evidence="9 10">DSM 46670</strain>
    </source>
</reference>
<dbReference type="PANTHER" id="PTHR42973:SF39">
    <property type="entry name" value="FAD-BINDING PCMH-TYPE DOMAIN-CONTAINING PROTEIN"/>
    <property type="match status" value="1"/>
</dbReference>
<evidence type="ECO:0000259" key="8">
    <source>
        <dbReference type="PROSITE" id="PS51387"/>
    </source>
</evidence>
<comment type="cofactor">
    <cofactor evidence="1">
        <name>FAD</name>
        <dbReference type="ChEBI" id="CHEBI:57692"/>
    </cofactor>
</comment>
<dbReference type="Pfam" id="PF08031">
    <property type="entry name" value="BBE"/>
    <property type="match status" value="1"/>
</dbReference>
<keyword evidence="7" id="KW-0732">Signal</keyword>
<dbReference type="PROSITE" id="PS51318">
    <property type="entry name" value="TAT"/>
    <property type="match status" value="1"/>
</dbReference>
<evidence type="ECO:0000256" key="4">
    <source>
        <dbReference type="ARBA" id="ARBA00022827"/>
    </source>
</evidence>
<evidence type="ECO:0000256" key="1">
    <source>
        <dbReference type="ARBA" id="ARBA00001974"/>
    </source>
</evidence>
<dbReference type="Gene3D" id="3.30.43.10">
    <property type="entry name" value="Uridine Diphospho-n-acetylenolpyruvylglucosamine Reductase, domain 2"/>
    <property type="match status" value="1"/>
</dbReference>